<keyword evidence="3" id="KW-1185">Reference proteome</keyword>
<dbReference type="PROSITE" id="PS50878">
    <property type="entry name" value="RT_POL"/>
    <property type="match status" value="1"/>
</dbReference>
<dbReference type="Proteomes" id="UP001235939">
    <property type="component" value="Chromosome 20"/>
</dbReference>
<dbReference type="Gene3D" id="3.30.70.270">
    <property type="match status" value="1"/>
</dbReference>
<dbReference type="CDD" id="cd01647">
    <property type="entry name" value="RT_LTR"/>
    <property type="match status" value="1"/>
</dbReference>
<accession>A0ABY6LK88</accession>
<feature type="domain" description="Reverse transcriptase" evidence="1">
    <location>
        <begin position="92"/>
        <end position="220"/>
    </location>
</feature>
<organism evidence="2 3">
    <name type="scientific">Cordylochernes scorpioides</name>
    <dbReference type="NCBI Taxonomy" id="51811"/>
    <lineage>
        <taxon>Eukaryota</taxon>
        <taxon>Metazoa</taxon>
        <taxon>Ecdysozoa</taxon>
        <taxon>Arthropoda</taxon>
        <taxon>Chelicerata</taxon>
        <taxon>Arachnida</taxon>
        <taxon>Pseudoscorpiones</taxon>
        <taxon>Cheliferoidea</taxon>
        <taxon>Chernetidae</taxon>
        <taxon>Cordylochernes</taxon>
    </lineage>
</organism>
<sequence length="220" mass="25235">MDSKYSIKLSTFNGVWLRTFTRELELKASIAAGPRHTGTKIRYVRENVAALKAAKVPPIKIDVDINDVTFRWQYPIPYSLLEPYKVFLDKLLESGIIERSRYDWNSPVHLVKKPDGSLRFVLDLRQVNEKLRNQDYPMTWIDTAMAAVGGAKYFSTLDLASGYYQLKLDSNVTRCFAFQTHFGKFEMSRLPQGCKIASNVFQSIASYPKRSIGEESPMLY</sequence>
<evidence type="ECO:0000313" key="3">
    <source>
        <dbReference type="Proteomes" id="UP001235939"/>
    </source>
</evidence>
<dbReference type="EMBL" id="CP092882">
    <property type="protein sequence ID" value="UYV81629.1"/>
    <property type="molecule type" value="Genomic_DNA"/>
</dbReference>
<dbReference type="InterPro" id="IPR043502">
    <property type="entry name" value="DNA/RNA_pol_sf"/>
</dbReference>
<proteinExistence type="predicted"/>
<evidence type="ECO:0000259" key="1">
    <source>
        <dbReference type="PROSITE" id="PS50878"/>
    </source>
</evidence>
<reference evidence="2 3" key="1">
    <citation type="submission" date="2022-01" db="EMBL/GenBank/DDBJ databases">
        <title>A chromosomal length assembly of Cordylochernes scorpioides.</title>
        <authorList>
            <person name="Zeh D."/>
            <person name="Zeh J."/>
        </authorList>
    </citation>
    <scope>NUCLEOTIDE SEQUENCE [LARGE SCALE GENOMIC DNA]</scope>
    <source>
        <strain evidence="2">IN4F17</strain>
        <tissue evidence="2">Whole Body</tissue>
    </source>
</reference>
<dbReference type="Pfam" id="PF00078">
    <property type="entry name" value="RVT_1"/>
    <property type="match status" value="1"/>
</dbReference>
<dbReference type="InterPro" id="IPR000477">
    <property type="entry name" value="RT_dom"/>
</dbReference>
<gene>
    <name evidence="2" type="ORF">LAZ67_20001747</name>
</gene>
<evidence type="ECO:0000313" key="2">
    <source>
        <dbReference type="EMBL" id="UYV81629.1"/>
    </source>
</evidence>
<dbReference type="InterPro" id="IPR043128">
    <property type="entry name" value="Rev_trsase/Diguanyl_cyclase"/>
</dbReference>
<dbReference type="SUPFAM" id="SSF56672">
    <property type="entry name" value="DNA/RNA polymerases"/>
    <property type="match status" value="1"/>
</dbReference>
<name>A0ABY6LK88_9ARAC</name>
<dbReference type="Gene3D" id="3.10.10.10">
    <property type="entry name" value="HIV Type 1 Reverse Transcriptase, subunit A, domain 1"/>
    <property type="match status" value="1"/>
</dbReference>
<dbReference type="PANTHER" id="PTHR37984">
    <property type="entry name" value="PROTEIN CBG26694"/>
    <property type="match status" value="1"/>
</dbReference>
<dbReference type="InterPro" id="IPR050951">
    <property type="entry name" value="Retrovirus_Pol_polyprotein"/>
</dbReference>
<dbReference type="PANTHER" id="PTHR37984:SF5">
    <property type="entry name" value="PROTEIN NYNRIN-LIKE"/>
    <property type="match status" value="1"/>
</dbReference>
<protein>
    <submittedName>
        <fullName evidence="2">K02A2.6-like</fullName>
    </submittedName>
</protein>